<keyword evidence="6" id="KW-1185">Reference proteome</keyword>
<feature type="region of interest" description="Disordered" evidence="2">
    <location>
        <begin position="37"/>
        <end position="71"/>
    </location>
</feature>
<dbReference type="InterPro" id="IPR036573">
    <property type="entry name" value="CBM_sf_5/12"/>
</dbReference>
<dbReference type="SUPFAM" id="SSF55486">
    <property type="entry name" value="Metalloproteases ('zincins'), catalytic domain"/>
    <property type="match status" value="1"/>
</dbReference>
<dbReference type="PANTHER" id="PTHR41775:SF1">
    <property type="entry name" value="PEPTIDASE M6-LIKE DOMAIN-CONTAINING PROTEIN"/>
    <property type="match status" value="1"/>
</dbReference>
<proteinExistence type="predicted"/>
<dbReference type="SUPFAM" id="SSF51055">
    <property type="entry name" value="Carbohydrate binding domain"/>
    <property type="match status" value="2"/>
</dbReference>
<dbReference type="Gene3D" id="2.10.10.20">
    <property type="entry name" value="Carbohydrate-binding module superfamily 5/12"/>
    <property type="match status" value="2"/>
</dbReference>
<comment type="caution">
    <text evidence="5">The sequence shown here is derived from an EMBL/GenBank/DDBJ whole genome shotgun (WGS) entry which is preliminary data.</text>
</comment>
<sequence>MKTLFSSGRTPRRLTACALGTAAILLTGSLLVPTAASATSAPAPDADAQPTEEHSHNRPDALAEKRTATKQKAAELVATGDVQVKTKGSGDAKSSVVELKPGEFVEYGTAETAQLFTILVEFGDTVDSRFPDAPAGPLRNEIPEPGAEDNSTYWLPDFSQEHYDDMFFGDGESMRGVYDEMSSGRFDLEGAVTGWVQVENNEASYGQTESQDDMTRFIQDTADAWYDSQIAAGKTKDEIVAELQSYDVWDRYDMDGDGIINEPDGYIDHFQAVHAGVGEEAGGEEWTIWSHRWAAGQAGLGVEGPSAYLPLGGVQIGDSDIWIRDYTTEPENGGLGVFAHEFGHDLGLPDYYDTQGGENGTAFWTLMSSGSWLGHGDGTIGTTPNHMGPNEKLFLGWLDYEVVEADADGTVDLGPAYHANTRGAQAAIVDLPDGEQFVEVGEAFSGTKQLYSGSGDNLDVTATSPEFTVPDGGELTAQVDYEIEEGWDYAYVEVTTDGGATWTAVETNHSDPDDPNGQNAGFGISGATEGWEALTADLSAYAGQTAQVRFRYWTDVAATYPGLQVDEIAVGDPLTTDDGASDWTLEGFSVIENGGYLQPYSHFYIAENRVYGGYDATLQTGPYNFGWTLSNPDKVEHFPYQDGMLVWYVNSLYGDNNTSQHPGGGEALPVDARAEALTWSDGTLVRQRIQSFDATFGLEKTDRISLHRETEAGLTTLDVPRQKPVSVFDDTDPYAYYDEENPQNSVIVGGTGTSIAVTAQNAKKGTLTLDVTRATEAPEVPEWDAQTVYTGGEIVSYDGAEWLATWYTQGQRPGDPYGPWQELGVEDENGVPAWTASRIFNAGDTVTYEGSTYEAKWWTRNQEPGDKWGPWKKVG</sequence>
<dbReference type="Proteomes" id="UP001410795">
    <property type="component" value="Unassembled WGS sequence"/>
</dbReference>
<dbReference type="Pfam" id="PF02839">
    <property type="entry name" value="CBM_5_12"/>
    <property type="match status" value="2"/>
</dbReference>
<reference evidence="6" key="1">
    <citation type="journal article" date="2019" name="Int. J. Syst. Evol. Microbiol.">
        <title>The Global Catalogue of Microorganisms (GCM) 10K type strain sequencing project: providing services to taxonomists for standard genome sequencing and annotation.</title>
        <authorList>
            <consortium name="The Broad Institute Genomics Platform"/>
            <consortium name="The Broad Institute Genome Sequencing Center for Infectious Disease"/>
            <person name="Wu L."/>
            <person name="Ma J."/>
        </authorList>
    </citation>
    <scope>NUCLEOTIDE SEQUENCE [LARGE SCALE GENOMIC DNA]</scope>
    <source>
        <strain evidence="6">JCM 16546</strain>
    </source>
</reference>
<dbReference type="EMBL" id="BAAAYV010000025">
    <property type="protein sequence ID" value="GAA3667360.1"/>
    <property type="molecule type" value="Genomic_DNA"/>
</dbReference>
<evidence type="ECO:0000256" key="2">
    <source>
        <dbReference type="SAM" id="MobiDB-lite"/>
    </source>
</evidence>
<evidence type="ECO:0000313" key="6">
    <source>
        <dbReference type="Proteomes" id="UP001410795"/>
    </source>
</evidence>
<dbReference type="Pfam" id="PF20773">
    <property type="entry name" value="InhA-like_MAM"/>
    <property type="match status" value="1"/>
</dbReference>
<dbReference type="RefSeq" id="WP_221858356.1">
    <property type="nucleotide sequence ID" value="NZ_BAAAYV010000025.1"/>
</dbReference>
<gene>
    <name evidence="5" type="ORF">GCM10022202_31750</name>
</gene>
<protein>
    <submittedName>
        <fullName evidence="5">Immune inhibitor A</fullName>
    </submittedName>
</protein>
<feature type="domain" description="Chitin-binding type-3" evidence="4">
    <location>
        <begin position="831"/>
        <end position="874"/>
    </location>
</feature>
<dbReference type="CDD" id="cd12215">
    <property type="entry name" value="ChiC_BD"/>
    <property type="match status" value="2"/>
</dbReference>
<feature type="domain" description="Chitin-binding type-3" evidence="4">
    <location>
        <begin position="780"/>
        <end position="823"/>
    </location>
</feature>
<keyword evidence="3" id="KW-0732">Signal</keyword>
<feature type="compositionally biased region" description="Basic and acidic residues" evidence="2">
    <location>
        <begin position="51"/>
        <end position="67"/>
    </location>
</feature>
<evidence type="ECO:0000256" key="1">
    <source>
        <dbReference type="ARBA" id="ARBA00022801"/>
    </source>
</evidence>
<dbReference type="PANTHER" id="PTHR41775">
    <property type="entry name" value="SECRETED PROTEIN-RELATED"/>
    <property type="match status" value="1"/>
</dbReference>
<dbReference type="PIRSF" id="PIRSF007519">
    <property type="entry name" value="Protease_InhA"/>
    <property type="match status" value="1"/>
</dbReference>
<dbReference type="InterPro" id="IPR003610">
    <property type="entry name" value="CBM5/12"/>
</dbReference>
<evidence type="ECO:0000259" key="4">
    <source>
        <dbReference type="SMART" id="SM00495"/>
    </source>
</evidence>
<keyword evidence="1" id="KW-0378">Hydrolase</keyword>
<dbReference type="NCBIfam" id="TIGR03296">
    <property type="entry name" value="M6dom_TIGR03296"/>
    <property type="match status" value="1"/>
</dbReference>
<accession>A0ABP7BTI4</accession>
<dbReference type="InterPro" id="IPR048665">
    <property type="entry name" value="InhA-like_VEG"/>
</dbReference>
<dbReference type="Pfam" id="PF20774">
    <property type="entry name" value="InhA-like_VEG"/>
    <property type="match status" value="1"/>
</dbReference>
<feature type="chain" id="PRO_5046139293" evidence="3">
    <location>
        <begin position="39"/>
        <end position="875"/>
    </location>
</feature>
<name>A0ABP7BTI4_9MICO</name>
<dbReference type="InterPro" id="IPR008757">
    <property type="entry name" value="Peptidase_M6-like_domain"/>
</dbReference>
<feature type="signal peptide" evidence="3">
    <location>
        <begin position="1"/>
        <end position="38"/>
    </location>
</feature>
<dbReference type="SMART" id="SM00495">
    <property type="entry name" value="ChtBD3"/>
    <property type="match status" value="2"/>
</dbReference>
<feature type="compositionally biased region" description="Low complexity" evidence="2">
    <location>
        <begin position="37"/>
        <end position="48"/>
    </location>
</feature>
<organism evidence="5 6">
    <name type="scientific">Microbacterium marinilacus</name>
    <dbReference type="NCBI Taxonomy" id="415209"/>
    <lineage>
        <taxon>Bacteria</taxon>
        <taxon>Bacillati</taxon>
        <taxon>Actinomycetota</taxon>
        <taxon>Actinomycetes</taxon>
        <taxon>Micrococcales</taxon>
        <taxon>Microbacteriaceae</taxon>
        <taxon>Microbacterium</taxon>
    </lineage>
</organism>
<dbReference type="Gene3D" id="2.60.120.260">
    <property type="entry name" value="Galactose-binding domain-like"/>
    <property type="match status" value="1"/>
</dbReference>
<evidence type="ECO:0000256" key="3">
    <source>
        <dbReference type="SAM" id="SignalP"/>
    </source>
</evidence>
<dbReference type="Pfam" id="PF05547">
    <property type="entry name" value="Peptidase_M6"/>
    <property type="match status" value="1"/>
</dbReference>
<evidence type="ECO:0000313" key="5">
    <source>
        <dbReference type="EMBL" id="GAA3667360.1"/>
    </source>
</evidence>
<dbReference type="InterPro" id="IPR012300">
    <property type="entry name" value="Pept_M6_InhA"/>
</dbReference>